<proteinExistence type="predicted"/>
<dbReference type="RefSeq" id="WP_147667796.1">
    <property type="nucleotide sequence ID" value="NZ_CP120678.1"/>
</dbReference>
<evidence type="ECO:0000313" key="2">
    <source>
        <dbReference type="Proteomes" id="UP001243623"/>
    </source>
</evidence>
<dbReference type="EMBL" id="CP120678">
    <property type="protein sequence ID" value="WIW71516.1"/>
    <property type="molecule type" value="Genomic_DNA"/>
</dbReference>
<evidence type="ECO:0000313" key="1">
    <source>
        <dbReference type="EMBL" id="WIW71516.1"/>
    </source>
</evidence>
<gene>
    <name evidence="1" type="ORF">P3F81_04200</name>
</gene>
<dbReference type="AlphaFoldDB" id="A0A9Y2AK03"/>
<keyword evidence="2" id="KW-1185">Reference proteome</keyword>
<name>A0A9Y2AK03_9FIRM</name>
<sequence length="593" mass="65459">MRSLFANLKMEKGVTTLTAAMIVALVGIVLAGIVPMISQSARANISNKDQIQAMYAAESGIKRAMNELKNKPDIDSWSNEENIWLEKNAKNYLTDGVRYEVQIHRQGISGNQYTYKIESRGIVESTFGTESKSEKMAILVVIKNDDNSADEVFGKYTLYGNGHVILTGTAGSMVYGDIVANTNYTLSGYTRIVGDIYIYNNATGKYNTIKEMPKLTVNIPGIPSWESTGYTEAPKIKGDNVNLFGDISLSGNYKTSNAQNLYNMNAVLSGNTNLYINGQSGFNMNNQSSINGQNHELTLVVDGNVTLTDDSYIKAKKLRIYATGDVILTSRAALKGDDVFISAGGKFKFTDSSNGINPDFFTVENYDMNNSSVRVYATEIDITNGRNINGNKIVLHAKNRLSFNGDVGINRGLEQYLQKNPSYQTEAEIYSNQHLSFQNACLVNASDCRIQSGDSMELRGDVKVNAYRNIAYPVVTQIYSGNQLVIQGYNKFEITDSVKDSRNDAIIKAENLINLSGEIYAKNTLVIGNQNIVSSYGNMNLAAIYSNGFMEINNWNLLMINEDYRKGGIIKTLANYLSSGVAGENEVIIKEWK</sequence>
<organism evidence="1 2">
    <name type="scientific">Selenobaculum gibii</name>
    <dbReference type="NCBI Taxonomy" id="3054208"/>
    <lineage>
        <taxon>Bacteria</taxon>
        <taxon>Bacillati</taxon>
        <taxon>Bacillota</taxon>
        <taxon>Negativicutes</taxon>
        <taxon>Selenomonadales</taxon>
        <taxon>Selenomonadaceae</taxon>
        <taxon>Selenobaculum</taxon>
    </lineage>
</organism>
<reference evidence="1" key="1">
    <citation type="submission" date="2023-03" db="EMBL/GenBank/DDBJ databases">
        <title>Selenobaculum gbiensis gen. nov. sp. nov., a new bacterium isolated from the gut microbiota of IBD patient.</title>
        <authorList>
            <person name="Yeo S."/>
            <person name="Park H."/>
            <person name="Huh C.S."/>
        </authorList>
    </citation>
    <scope>NUCLEOTIDE SEQUENCE</scope>
    <source>
        <strain evidence="1">ICN-92133</strain>
    </source>
</reference>
<dbReference type="KEGG" id="sgbi:P3F81_04200"/>
<accession>A0A9Y2AK03</accession>
<dbReference type="Proteomes" id="UP001243623">
    <property type="component" value="Chromosome"/>
</dbReference>
<protein>
    <submittedName>
        <fullName evidence="1">Uncharacterized protein</fullName>
    </submittedName>
</protein>